<dbReference type="SUPFAM" id="SSF47384">
    <property type="entry name" value="Homodimeric domain of signal transducing histidine kinase"/>
    <property type="match status" value="1"/>
</dbReference>
<keyword evidence="4 14" id="KW-0597">Phosphoprotein</keyword>
<keyword evidence="10 16" id="KW-1133">Transmembrane helix</keyword>
<keyword evidence="6 16" id="KW-0812">Transmembrane</keyword>
<feature type="compositionally biased region" description="Polar residues" evidence="15">
    <location>
        <begin position="758"/>
        <end position="786"/>
    </location>
</feature>
<comment type="subcellular location">
    <subcellularLocation>
        <location evidence="2">Membrane</location>
    </subcellularLocation>
</comment>
<dbReference type="InterPro" id="IPR003661">
    <property type="entry name" value="HisK_dim/P_dom"/>
</dbReference>
<evidence type="ECO:0000259" key="17">
    <source>
        <dbReference type="PROSITE" id="PS50109"/>
    </source>
</evidence>
<feature type="region of interest" description="Disordered" evidence="15">
    <location>
        <begin position="739"/>
        <end position="795"/>
    </location>
</feature>
<keyword evidence="5" id="KW-0808">Transferase</keyword>
<gene>
    <name evidence="20" type="ORF">K489DRAFT_159493</name>
</gene>
<evidence type="ECO:0000256" key="10">
    <source>
        <dbReference type="ARBA" id="ARBA00022989"/>
    </source>
</evidence>
<dbReference type="Pfam" id="PF00072">
    <property type="entry name" value="Response_reg"/>
    <property type="match status" value="1"/>
</dbReference>
<feature type="region of interest" description="Disordered" evidence="15">
    <location>
        <begin position="1199"/>
        <end position="1224"/>
    </location>
</feature>
<evidence type="ECO:0000256" key="13">
    <source>
        <dbReference type="ARBA" id="ARBA00023180"/>
    </source>
</evidence>
<name>A0A6J3MBV1_9PEZI</name>
<evidence type="ECO:0000313" key="19">
    <source>
        <dbReference type="Proteomes" id="UP000504637"/>
    </source>
</evidence>
<keyword evidence="11" id="KW-0902">Two-component regulatory system</keyword>
<feature type="domain" description="Histidine kinase" evidence="17">
    <location>
        <begin position="570"/>
        <end position="880"/>
    </location>
</feature>
<evidence type="ECO:0000256" key="9">
    <source>
        <dbReference type="ARBA" id="ARBA00022840"/>
    </source>
</evidence>
<dbReference type="InterPro" id="IPR036890">
    <property type="entry name" value="HATPase_C_sf"/>
</dbReference>
<dbReference type="EC" id="2.7.13.3" evidence="3"/>
<dbReference type="CDD" id="cd16922">
    <property type="entry name" value="HATPase_EvgS-ArcB-TorS-like"/>
    <property type="match status" value="1"/>
</dbReference>
<dbReference type="Proteomes" id="UP000504637">
    <property type="component" value="Unplaced"/>
</dbReference>
<feature type="compositionally biased region" description="Polar residues" evidence="15">
    <location>
        <begin position="1199"/>
        <end position="1209"/>
    </location>
</feature>
<organism evidence="20">
    <name type="scientific">Dissoconium aciculare CBS 342.82</name>
    <dbReference type="NCBI Taxonomy" id="1314786"/>
    <lineage>
        <taxon>Eukaryota</taxon>
        <taxon>Fungi</taxon>
        <taxon>Dikarya</taxon>
        <taxon>Ascomycota</taxon>
        <taxon>Pezizomycotina</taxon>
        <taxon>Dothideomycetes</taxon>
        <taxon>Dothideomycetidae</taxon>
        <taxon>Mycosphaerellales</taxon>
        <taxon>Dissoconiaceae</taxon>
        <taxon>Dissoconium</taxon>
    </lineage>
</organism>
<evidence type="ECO:0000256" key="7">
    <source>
        <dbReference type="ARBA" id="ARBA00022741"/>
    </source>
</evidence>
<evidence type="ECO:0000256" key="16">
    <source>
        <dbReference type="SAM" id="Phobius"/>
    </source>
</evidence>
<feature type="transmembrane region" description="Helical" evidence="16">
    <location>
        <begin position="391"/>
        <end position="414"/>
    </location>
</feature>
<dbReference type="GO" id="GO:0005886">
    <property type="term" value="C:plasma membrane"/>
    <property type="evidence" value="ECO:0007669"/>
    <property type="project" value="UniProtKB-ARBA"/>
</dbReference>
<dbReference type="CDD" id="cd17546">
    <property type="entry name" value="REC_hyHK_CKI1_RcsC-like"/>
    <property type="match status" value="1"/>
</dbReference>
<evidence type="ECO:0000256" key="8">
    <source>
        <dbReference type="ARBA" id="ARBA00022777"/>
    </source>
</evidence>
<dbReference type="PANTHER" id="PTHR43719:SF34">
    <property type="entry name" value="TWO-COMPONENT SYSTEM PROTEIN B"/>
    <property type="match status" value="1"/>
</dbReference>
<proteinExistence type="predicted"/>
<dbReference type="PRINTS" id="PR00344">
    <property type="entry name" value="BCTRLSENSOR"/>
</dbReference>
<evidence type="ECO:0000259" key="18">
    <source>
        <dbReference type="PROSITE" id="PS50110"/>
    </source>
</evidence>
<dbReference type="InterPro" id="IPR004358">
    <property type="entry name" value="Sig_transdc_His_kin-like_C"/>
</dbReference>
<dbReference type="SMART" id="SM00388">
    <property type="entry name" value="HisKA"/>
    <property type="match status" value="1"/>
</dbReference>
<dbReference type="InterPro" id="IPR036097">
    <property type="entry name" value="HisK_dim/P_sf"/>
</dbReference>
<dbReference type="GO" id="GO:0005524">
    <property type="term" value="F:ATP binding"/>
    <property type="evidence" value="ECO:0007669"/>
    <property type="project" value="UniProtKB-KW"/>
</dbReference>
<keyword evidence="7" id="KW-0547">Nucleotide-binding</keyword>
<dbReference type="SUPFAM" id="SSF52172">
    <property type="entry name" value="CheY-like"/>
    <property type="match status" value="1"/>
</dbReference>
<evidence type="ECO:0000256" key="1">
    <source>
        <dbReference type="ARBA" id="ARBA00000085"/>
    </source>
</evidence>
<dbReference type="AlphaFoldDB" id="A0A6J3MBV1"/>
<dbReference type="OrthoDB" id="60033at2759"/>
<feature type="region of interest" description="Disordered" evidence="15">
    <location>
        <begin position="905"/>
        <end position="944"/>
    </location>
</feature>
<keyword evidence="8" id="KW-0418">Kinase</keyword>
<dbReference type="InterPro" id="IPR003594">
    <property type="entry name" value="HATPase_dom"/>
</dbReference>
<dbReference type="PROSITE" id="PS50109">
    <property type="entry name" value="HIS_KIN"/>
    <property type="match status" value="1"/>
</dbReference>
<dbReference type="Gene3D" id="1.10.287.130">
    <property type="match status" value="1"/>
</dbReference>
<dbReference type="InterPro" id="IPR005467">
    <property type="entry name" value="His_kinase_dom"/>
</dbReference>
<feature type="modified residue" description="4-aspartylphosphate" evidence="14">
    <location>
        <position position="1060"/>
    </location>
</feature>
<dbReference type="Pfam" id="PF00512">
    <property type="entry name" value="HisKA"/>
    <property type="match status" value="1"/>
</dbReference>
<keyword evidence="19" id="KW-1185">Reference proteome</keyword>
<feature type="transmembrane region" description="Helical" evidence="16">
    <location>
        <begin position="12"/>
        <end position="32"/>
    </location>
</feature>
<evidence type="ECO:0000256" key="6">
    <source>
        <dbReference type="ARBA" id="ARBA00022692"/>
    </source>
</evidence>
<dbReference type="GO" id="GO:0007234">
    <property type="term" value="P:osmosensory signaling via phosphorelay pathway"/>
    <property type="evidence" value="ECO:0007669"/>
    <property type="project" value="UniProtKB-ARBA"/>
</dbReference>
<evidence type="ECO:0000256" key="4">
    <source>
        <dbReference type="ARBA" id="ARBA00022553"/>
    </source>
</evidence>
<evidence type="ECO:0000256" key="5">
    <source>
        <dbReference type="ARBA" id="ARBA00022679"/>
    </source>
</evidence>
<dbReference type="FunFam" id="1.10.287.130:FF:000004">
    <property type="entry name" value="Ethylene receptor 1"/>
    <property type="match status" value="1"/>
</dbReference>
<dbReference type="InterPro" id="IPR001789">
    <property type="entry name" value="Sig_transdc_resp-reg_receiver"/>
</dbReference>
<feature type="compositionally biased region" description="Basic and acidic residues" evidence="15">
    <location>
        <begin position="905"/>
        <end position="926"/>
    </location>
</feature>
<dbReference type="RefSeq" id="XP_033462537.1">
    <property type="nucleotide sequence ID" value="XM_033599288.1"/>
</dbReference>
<dbReference type="InterPro" id="IPR050956">
    <property type="entry name" value="2C_system_His_kinase"/>
</dbReference>
<sequence>MRFPIRFQLGSLLLLSSLIGISVVSIATWVRVHDFVLNVRASRLQLTASLKAAQLASNLNLMQTSANFVTTRVLVQRALMRYNYYGNNSAENWVSAQTDMQAGIGGDGSIGQTLLLQSMVFPKNSTGVAGGHSLMNTTSVGTIGQIELPYKYPNGTHILLGANDTDAGPLGFPPMLYPNMTTISDFYNSTGDPYDLYFDGTTLIPGSTMLLGPWAVNKTFSMVSMTMPIVNNTSASDVVGFLTVLMDASLISDVMRAQEGLDDTGELLIMSPATQNNLFPPSAIKKGSKNKPDFPIKYVIPLNDSDTARHPEQMWGGSRQSFSVRKYPAIYAAVDAVRDGNEEMGGVDLWATNEKGQEVSVGWALPRIDLVDWVVIVEMERSEVWAPINRLRAIILACLFATAGFMAVIAYPLAHFFSLPILRLRQATTRSIKPPGPLGRDSMGSYGSESEGNYDGMNGMSSAFSTGPKRKGGFFDRITNWHRGHDQDSQTMREERKKREFRIPQKVKHRRQFFQDELSDLTGTFNEMSDELMMQYTRLEERVQQRTAELELSKKAAEAANESKTLFIANISHELKTPLNGILGMCAVCMQEDDPIRLKRSLGIIYKSGDLLFNLLTDLLTFSKNEVGQHLTLDEKEFRLREITAQTVAIFDKQASEGKIDFRVIYEGIPRASSETPNVVEPSDLGPDGTGKIRDMVLWGDMHRILQIVINLVSNSLKFTPSGGTVTLILRCLSEMPTDIDKRSSSTNSKTLRRASRQTRASDVSIHSSARYSSTQGGSARNSTQPPVVDRAGSPPPPPGWNLYFEFEVIDTGPGIPENLQKQIFEPFVQGDLRLSKKFGGTGLGLSICSQLASLMQGSIRVQSKEHEGAKFTLKIPLKHVKSHTDSSASSSRDFCFDDLSRQNSVREDHKERNNTSQERLARSEGNDEYPSPSSGVSPAGNKMSVVDNVASDSQPRLVGLSTPFFASSQPMGSPNSQSATMQVIAADGARVRCGRIRVLVAEDNQVNQEVVLRMLKLEEIYDVTMAKDGQEALDLVKASMKPQSEGGGGGVPFNLIFMDVQMPNVDGLQSTRLIRAMGYSAPIVALTAFAEESNIKDCLESGMNYFLSKPIRRPQLKKVLKQYCAPIPEEVADELTPPLPVGQEQLTVSEVVRSASTRRAAAALPPVSTPSPKTAVSAPQDVTSPMVLSAQPSIASGYFATSPNNVSDGTEKPFSPLRGDSMV</sequence>
<dbReference type="GeneID" id="54357087"/>
<feature type="domain" description="Response regulatory" evidence="18">
    <location>
        <begin position="998"/>
        <end position="1125"/>
    </location>
</feature>
<dbReference type="Gene3D" id="3.30.565.10">
    <property type="entry name" value="Histidine kinase-like ATPase, C-terminal domain"/>
    <property type="match status" value="1"/>
</dbReference>
<comment type="catalytic activity">
    <reaction evidence="1">
        <text>ATP + protein L-histidine = ADP + protein N-phospho-L-histidine.</text>
        <dbReference type="EC" id="2.7.13.3"/>
    </reaction>
</comment>
<dbReference type="Gene3D" id="3.40.50.2300">
    <property type="match status" value="1"/>
</dbReference>
<evidence type="ECO:0000256" key="11">
    <source>
        <dbReference type="ARBA" id="ARBA00023012"/>
    </source>
</evidence>
<dbReference type="CDD" id="cd00082">
    <property type="entry name" value="HisKA"/>
    <property type="match status" value="1"/>
</dbReference>
<dbReference type="GO" id="GO:0000155">
    <property type="term" value="F:phosphorelay sensor kinase activity"/>
    <property type="evidence" value="ECO:0007669"/>
    <property type="project" value="InterPro"/>
</dbReference>
<reference evidence="20" key="2">
    <citation type="submission" date="2020-04" db="EMBL/GenBank/DDBJ databases">
        <authorList>
            <consortium name="NCBI Genome Project"/>
        </authorList>
    </citation>
    <scope>NUCLEOTIDE SEQUENCE</scope>
    <source>
        <strain evidence="20">CBS 342.82</strain>
    </source>
</reference>
<evidence type="ECO:0000313" key="20">
    <source>
        <dbReference type="RefSeq" id="XP_033462537.1"/>
    </source>
</evidence>
<evidence type="ECO:0000256" key="12">
    <source>
        <dbReference type="ARBA" id="ARBA00023136"/>
    </source>
</evidence>
<dbReference type="SMART" id="SM00387">
    <property type="entry name" value="HATPase_c"/>
    <property type="match status" value="1"/>
</dbReference>
<evidence type="ECO:0000256" key="3">
    <source>
        <dbReference type="ARBA" id="ARBA00012438"/>
    </source>
</evidence>
<dbReference type="PROSITE" id="PS50110">
    <property type="entry name" value="RESPONSE_REGULATORY"/>
    <property type="match status" value="1"/>
</dbReference>
<evidence type="ECO:0000256" key="15">
    <source>
        <dbReference type="SAM" id="MobiDB-lite"/>
    </source>
</evidence>
<reference evidence="20" key="1">
    <citation type="submission" date="2020-01" db="EMBL/GenBank/DDBJ databases">
        <authorList>
            <consortium name="DOE Joint Genome Institute"/>
            <person name="Haridas S."/>
            <person name="Albert R."/>
            <person name="Binder M."/>
            <person name="Bloem J."/>
            <person name="Labutti K."/>
            <person name="Salamov A."/>
            <person name="Andreopoulos B."/>
            <person name="Baker S.E."/>
            <person name="Barry K."/>
            <person name="Bills G."/>
            <person name="Bluhm B.H."/>
            <person name="Cannon C."/>
            <person name="Castanera R."/>
            <person name="Culley D.E."/>
            <person name="Daum C."/>
            <person name="Ezra D."/>
            <person name="Gonzalez J.B."/>
            <person name="Henrissat B."/>
            <person name="Kuo A."/>
            <person name="Liang C."/>
            <person name="Lipzen A."/>
            <person name="Lutzoni F."/>
            <person name="Magnuson J."/>
            <person name="Mondo S."/>
            <person name="Nolan M."/>
            <person name="Ohm R."/>
            <person name="Pangilinan J."/>
            <person name="Park H.-J."/>
            <person name="Ramirez L."/>
            <person name="Alfaro M."/>
            <person name="Sun H."/>
            <person name="Tritt A."/>
            <person name="Yoshinaga Y."/>
            <person name="Zwiers L.-H."/>
            <person name="Turgeon B.G."/>
            <person name="Goodwin S.B."/>
            <person name="Spatafora J.W."/>
            <person name="Crous P.W."/>
            <person name="Grigoriev I.V."/>
        </authorList>
    </citation>
    <scope>NUCLEOTIDE SEQUENCE</scope>
    <source>
        <strain evidence="20">CBS 342.82</strain>
    </source>
</reference>
<keyword evidence="9" id="KW-0067">ATP-binding</keyword>
<reference evidence="20" key="3">
    <citation type="submission" date="2025-08" db="UniProtKB">
        <authorList>
            <consortium name="RefSeq"/>
        </authorList>
    </citation>
    <scope>IDENTIFICATION</scope>
    <source>
        <strain evidence="20">CBS 342.82</strain>
    </source>
</reference>
<keyword evidence="12 16" id="KW-0472">Membrane</keyword>
<keyword evidence="13" id="KW-0325">Glycoprotein</keyword>
<dbReference type="SUPFAM" id="SSF55874">
    <property type="entry name" value="ATPase domain of HSP90 chaperone/DNA topoisomerase II/histidine kinase"/>
    <property type="match status" value="1"/>
</dbReference>
<evidence type="ECO:0000256" key="14">
    <source>
        <dbReference type="PROSITE-ProRule" id="PRU00169"/>
    </source>
</evidence>
<evidence type="ECO:0000256" key="2">
    <source>
        <dbReference type="ARBA" id="ARBA00004370"/>
    </source>
</evidence>
<dbReference type="FunFam" id="3.40.50.2300:FF:000289">
    <property type="entry name" value="Osmosensing histidine protein kinase SLN1"/>
    <property type="match status" value="1"/>
</dbReference>
<dbReference type="SMART" id="SM00448">
    <property type="entry name" value="REC"/>
    <property type="match status" value="1"/>
</dbReference>
<dbReference type="InterPro" id="IPR011006">
    <property type="entry name" value="CheY-like_superfamily"/>
</dbReference>
<dbReference type="PANTHER" id="PTHR43719">
    <property type="entry name" value="TWO-COMPONENT HISTIDINE KINASE"/>
    <property type="match status" value="1"/>
</dbReference>
<dbReference type="Pfam" id="PF02518">
    <property type="entry name" value="HATPase_c"/>
    <property type="match status" value="1"/>
</dbReference>
<protein>
    <recommendedName>
        <fullName evidence="3">histidine kinase</fullName>
        <ecNumber evidence="3">2.7.13.3</ecNumber>
    </recommendedName>
</protein>
<accession>A0A6J3MBV1</accession>